<gene>
    <name evidence="1" type="ORF">D3H65_27925</name>
</gene>
<proteinExistence type="predicted"/>
<dbReference type="KEGG" id="pseg:D3H65_27925"/>
<accession>A0A3B7MUK6</accession>
<protein>
    <submittedName>
        <fullName evidence="1">DUF922 domain-containing protein</fullName>
    </submittedName>
</protein>
<sequence length="184" mass="21143">MITHFFTFLLAALTGIEQASLIDWTASRKLTWADFKAPPDPASSNAALTSSSINVEFGYDDEELQYTIKCRFDKNKSWVRIHNHVILSHEQGHFDIAELHARKLNQALKAYRFNAKTVNDDVNRIYDSVMSIHHSAQREYDKETDFSRNKEKQAQWLKIIAENLQELKAFAPYGAKAITPAQQK</sequence>
<evidence type="ECO:0000313" key="2">
    <source>
        <dbReference type="Proteomes" id="UP000263900"/>
    </source>
</evidence>
<dbReference type="Pfam" id="PF06037">
    <property type="entry name" value="DUF922"/>
    <property type="match status" value="1"/>
</dbReference>
<dbReference type="AlphaFoldDB" id="A0A3B7MUK6"/>
<dbReference type="OrthoDB" id="5431540at2"/>
<organism evidence="1 2">
    <name type="scientific">Paraflavitalea soli</name>
    <dbReference type="NCBI Taxonomy" id="2315862"/>
    <lineage>
        <taxon>Bacteria</taxon>
        <taxon>Pseudomonadati</taxon>
        <taxon>Bacteroidota</taxon>
        <taxon>Chitinophagia</taxon>
        <taxon>Chitinophagales</taxon>
        <taxon>Chitinophagaceae</taxon>
        <taxon>Paraflavitalea</taxon>
    </lineage>
</organism>
<dbReference type="RefSeq" id="WP_119053450.1">
    <property type="nucleotide sequence ID" value="NZ_CP032157.1"/>
</dbReference>
<evidence type="ECO:0000313" key="1">
    <source>
        <dbReference type="EMBL" id="AXY77577.1"/>
    </source>
</evidence>
<dbReference type="Proteomes" id="UP000263900">
    <property type="component" value="Chromosome"/>
</dbReference>
<name>A0A3B7MUK6_9BACT</name>
<reference evidence="1 2" key="1">
    <citation type="submission" date="2018-09" db="EMBL/GenBank/DDBJ databases">
        <title>Genome sequencing of strain 6GH32-13.</title>
        <authorList>
            <person name="Weon H.-Y."/>
            <person name="Heo J."/>
            <person name="Kwon S.-W."/>
        </authorList>
    </citation>
    <scope>NUCLEOTIDE SEQUENCE [LARGE SCALE GENOMIC DNA]</scope>
    <source>
        <strain evidence="1 2">5GH32-13</strain>
    </source>
</reference>
<dbReference type="InterPro" id="IPR010321">
    <property type="entry name" value="DUF922"/>
</dbReference>
<dbReference type="EMBL" id="CP032157">
    <property type="protein sequence ID" value="AXY77577.1"/>
    <property type="molecule type" value="Genomic_DNA"/>
</dbReference>
<keyword evidence="2" id="KW-1185">Reference proteome</keyword>